<reference evidence="10 11" key="1">
    <citation type="submission" date="2018-08" db="EMBL/GenBank/DDBJ databases">
        <title>A genome reference for cultivated species of the human gut microbiota.</title>
        <authorList>
            <person name="Zou Y."/>
            <person name="Xue W."/>
            <person name="Luo G."/>
        </authorList>
    </citation>
    <scope>NUCLEOTIDE SEQUENCE [LARGE SCALE GENOMIC DNA]</scope>
    <source>
        <strain evidence="10 11">AM25-21AC</strain>
    </source>
</reference>
<organism evidence="10 11">
    <name type="scientific">Mitsuokella multacida</name>
    <dbReference type="NCBI Taxonomy" id="52226"/>
    <lineage>
        <taxon>Bacteria</taxon>
        <taxon>Bacillati</taxon>
        <taxon>Bacillota</taxon>
        <taxon>Negativicutes</taxon>
        <taxon>Selenomonadales</taxon>
        <taxon>Selenomonadaceae</taxon>
        <taxon>Mitsuokella</taxon>
    </lineage>
</organism>
<dbReference type="GO" id="GO:0000921">
    <property type="term" value="P:septin ring assembly"/>
    <property type="evidence" value="ECO:0007669"/>
    <property type="project" value="TreeGrafter"/>
</dbReference>
<accession>A0A414NYV1</accession>
<dbReference type="GO" id="GO:0032153">
    <property type="term" value="C:cell division site"/>
    <property type="evidence" value="ECO:0007669"/>
    <property type="project" value="TreeGrafter"/>
</dbReference>
<protein>
    <recommendedName>
        <fullName evidence="2">Cell division protein ZapA</fullName>
    </recommendedName>
    <alternativeName>
        <fullName evidence="9">Z ring-associated protein ZapA</fullName>
    </alternativeName>
</protein>
<comment type="function">
    <text evidence="7">Activator of cell division through the inhibition of FtsZ GTPase activity, therefore promoting FtsZ assembly into bundles of protofilaments necessary for the formation of the division Z ring. It is recruited early at mid-cell but it is not essential for cell division.</text>
</comment>
<evidence type="ECO:0000256" key="7">
    <source>
        <dbReference type="ARBA" id="ARBA00024910"/>
    </source>
</evidence>
<dbReference type="OrthoDB" id="9808604at2"/>
<name>A0A414NYV1_9FIRM</name>
<dbReference type="EMBL" id="QRHE01000002">
    <property type="protein sequence ID" value="RHF52812.1"/>
    <property type="molecule type" value="Genomic_DNA"/>
</dbReference>
<evidence type="ECO:0000256" key="6">
    <source>
        <dbReference type="ARBA" id="ARBA00023306"/>
    </source>
</evidence>
<dbReference type="GO" id="GO:0030428">
    <property type="term" value="C:cell septum"/>
    <property type="evidence" value="ECO:0007669"/>
    <property type="project" value="TreeGrafter"/>
</dbReference>
<evidence type="ECO:0000256" key="1">
    <source>
        <dbReference type="ARBA" id="ARBA00004496"/>
    </source>
</evidence>
<sequence length="86" mass="9593">MADVDPKAPQRVVVEIFGESYPLRTDDPARLKKLAAGVDHLMKKMAGSVKSFDGTKIAVLTALQLADEYDKLKQDYDELVELLDEK</sequence>
<dbReference type="GeneID" id="93482142"/>
<dbReference type="GO" id="GO:0000917">
    <property type="term" value="P:division septum assembly"/>
    <property type="evidence" value="ECO:0007669"/>
    <property type="project" value="UniProtKB-KW"/>
</dbReference>
<comment type="subcellular location">
    <subcellularLocation>
        <location evidence="1">Cytoplasm</location>
    </subcellularLocation>
</comment>
<gene>
    <name evidence="10" type="ORF">DW674_02560</name>
</gene>
<comment type="caution">
    <text evidence="10">The sequence shown here is derived from an EMBL/GenBank/DDBJ whole genome shotgun (WGS) entry which is preliminary data.</text>
</comment>
<dbReference type="AlphaFoldDB" id="A0A414NYV1"/>
<evidence type="ECO:0000313" key="11">
    <source>
        <dbReference type="Proteomes" id="UP000283442"/>
    </source>
</evidence>
<dbReference type="InterPro" id="IPR007838">
    <property type="entry name" value="Cell_div_ZapA-like"/>
</dbReference>
<evidence type="ECO:0000256" key="2">
    <source>
        <dbReference type="ARBA" id="ARBA00015195"/>
    </source>
</evidence>
<dbReference type="PANTHER" id="PTHR34981">
    <property type="entry name" value="CELL DIVISION PROTEIN ZAPA"/>
    <property type="match status" value="1"/>
</dbReference>
<dbReference type="Proteomes" id="UP000283442">
    <property type="component" value="Unassembled WGS sequence"/>
</dbReference>
<evidence type="ECO:0000256" key="3">
    <source>
        <dbReference type="ARBA" id="ARBA00022490"/>
    </source>
</evidence>
<evidence type="ECO:0000256" key="5">
    <source>
        <dbReference type="ARBA" id="ARBA00023210"/>
    </source>
</evidence>
<dbReference type="InterPro" id="IPR053712">
    <property type="entry name" value="Bac_CellDiv_Activator"/>
</dbReference>
<proteinExistence type="predicted"/>
<keyword evidence="5" id="KW-0717">Septation</keyword>
<evidence type="ECO:0000256" key="4">
    <source>
        <dbReference type="ARBA" id="ARBA00022618"/>
    </source>
</evidence>
<dbReference type="PANTHER" id="PTHR34981:SF1">
    <property type="entry name" value="CELL DIVISION PROTEIN ZAPA"/>
    <property type="match status" value="1"/>
</dbReference>
<dbReference type="RefSeq" id="WP_005842329.1">
    <property type="nucleotide sequence ID" value="NZ_CABKNT010000005.1"/>
</dbReference>
<dbReference type="GO" id="GO:0005829">
    <property type="term" value="C:cytosol"/>
    <property type="evidence" value="ECO:0007669"/>
    <property type="project" value="TreeGrafter"/>
</dbReference>
<dbReference type="InterPro" id="IPR036192">
    <property type="entry name" value="Cell_div_ZapA-like_sf"/>
</dbReference>
<comment type="subunit">
    <text evidence="8">Homodimer. Interacts with FtsZ.</text>
</comment>
<keyword evidence="4 10" id="KW-0132">Cell division</keyword>
<dbReference type="Gene3D" id="6.10.250.790">
    <property type="match status" value="1"/>
</dbReference>
<keyword evidence="3" id="KW-0963">Cytoplasm</keyword>
<evidence type="ECO:0000313" key="10">
    <source>
        <dbReference type="EMBL" id="RHF52812.1"/>
    </source>
</evidence>
<dbReference type="GO" id="GO:0043093">
    <property type="term" value="P:FtsZ-dependent cytokinesis"/>
    <property type="evidence" value="ECO:0007669"/>
    <property type="project" value="TreeGrafter"/>
</dbReference>
<dbReference type="Pfam" id="PF05164">
    <property type="entry name" value="ZapA"/>
    <property type="match status" value="1"/>
</dbReference>
<dbReference type="SUPFAM" id="SSF102829">
    <property type="entry name" value="Cell division protein ZapA-like"/>
    <property type="match status" value="1"/>
</dbReference>
<evidence type="ECO:0000256" key="9">
    <source>
        <dbReference type="ARBA" id="ARBA00033158"/>
    </source>
</evidence>
<evidence type="ECO:0000256" key="8">
    <source>
        <dbReference type="ARBA" id="ARBA00026068"/>
    </source>
</evidence>
<keyword evidence="6" id="KW-0131">Cell cycle</keyword>